<proteinExistence type="inferred from homology"/>
<gene>
    <name evidence="4" type="ORF">FEM48_Zijuj02G0146700</name>
</gene>
<name>A0A978VW99_ZIZJJ</name>
<evidence type="ECO:0000259" key="3">
    <source>
        <dbReference type="PROSITE" id="PS01031"/>
    </source>
</evidence>
<feature type="compositionally biased region" description="Polar residues" evidence="2">
    <location>
        <begin position="23"/>
        <end position="32"/>
    </location>
</feature>
<dbReference type="Proteomes" id="UP000813462">
    <property type="component" value="Unassembled WGS sequence"/>
</dbReference>
<dbReference type="SUPFAM" id="SSF49764">
    <property type="entry name" value="HSP20-like chaperones"/>
    <property type="match status" value="1"/>
</dbReference>
<dbReference type="PANTHER" id="PTHR34661">
    <property type="entry name" value="INCREASED DNA METHYLATION 3"/>
    <property type="match status" value="1"/>
</dbReference>
<dbReference type="GO" id="GO:0005634">
    <property type="term" value="C:nucleus"/>
    <property type="evidence" value="ECO:0007669"/>
    <property type="project" value="TreeGrafter"/>
</dbReference>
<dbReference type="InterPro" id="IPR008978">
    <property type="entry name" value="HSP20-like_chaperone"/>
</dbReference>
<dbReference type="Gene3D" id="2.60.40.790">
    <property type="match status" value="1"/>
</dbReference>
<evidence type="ECO:0000256" key="2">
    <source>
        <dbReference type="SAM" id="MobiDB-lite"/>
    </source>
</evidence>
<sequence length="444" mass="49155">MIETRGVVFFPESPAELRRTGMVGSSQPTDSSPVAKLDSGNAQTGIADDDQRFLLYFIIGTYFGPDLKQEKQQKSVLQRIAEGIPPYTSDQLAGSHVKTVELERVYYYVLRKADQSAVVKLPLLHQFFHGNLPKNEQDPNVNYPQFPDLFPSLLHTHSRFKKRYKIIENIVFINNPEISYIKPEDIDRFKRLTGLEDFVLDRDAARLHTTPDGSVLYNVAVQAAEPDAEVASFKSSRKSKKSKRIEEVLAFSDPLQHVHVVSPVSSVPYNGTPMKYSSYVAPVPTEYGCDPVGKVGPAMIFLPSLPAKTEWSNIVAATKSGFALTGSAAMGKVGPVIGLMDIGECEDSYLFRVSLPGVERDERGFSCEVENDGKVSIRGVTTTGEKTVCRYSQVFEMQTQNLCPPGHFSISFKLPGPVDPQQFSGNFGTDGILEGIVMKGRDMR</sequence>
<dbReference type="FunFam" id="2.60.40.790:FF:000049">
    <property type="entry name" value="Increased DNA methylation 3"/>
    <property type="match status" value="1"/>
</dbReference>
<accession>A0A978VW99</accession>
<reference evidence="4" key="1">
    <citation type="journal article" date="2021" name="Front. Plant Sci.">
        <title>Chromosome-Scale Genome Assembly for Chinese Sour Jujube and Insights Into Its Genome Evolution and Domestication Signature.</title>
        <authorList>
            <person name="Shen L.-Y."/>
            <person name="Luo H."/>
            <person name="Wang X.-L."/>
            <person name="Wang X.-M."/>
            <person name="Qiu X.-J."/>
            <person name="Liu H."/>
            <person name="Zhou S.-S."/>
            <person name="Jia K.-H."/>
            <person name="Nie S."/>
            <person name="Bao Y.-T."/>
            <person name="Zhang R.-G."/>
            <person name="Yun Q.-Z."/>
            <person name="Chai Y.-H."/>
            <person name="Lu J.-Y."/>
            <person name="Li Y."/>
            <person name="Zhao S.-W."/>
            <person name="Mao J.-F."/>
            <person name="Jia S.-G."/>
            <person name="Mao Y.-M."/>
        </authorList>
    </citation>
    <scope>NUCLEOTIDE SEQUENCE</scope>
    <source>
        <strain evidence="4">AT0</strain>
        <tissue evidence="4">Leaf</tissue>
    </source>
</reference>
<dbReference type="AlphaFoldDB" id="A0A978VW99"/>
<comment type="similarity">
    <text evidence="1">Belongs to the small heat shock protein (HSP20) family.</text>
</comment>
<dbReference type="EMBL" id="JAEACU010000002">
    <property type="protein sequence ID" value="KAH7543094.1"/>
    <property type="molecule type" value="Genomic_DNA"/>
</dbReference>
<evidence type="ECO:0000313" key="5">
    <source>
        <dbReference type="Proteomes" id="UP000813462"/>
    </source>
</evidence>
<dbReference type="InterPro" id="IPR002068">
    <property type="entry name" value="A-crystallin/Hsp20_dom"/>
</dbReference>
<dbReference type="PROSITE" id="PS01031">
    <property type="entry name" value="SHSP"/>
    <property type="match status" value="1"/>
</dbReference>
<comment type="caution">
    <text evidence="4">The sequence shown here is derived from an EMBL/GenBank/DDBJ whole genome shotgun (WGS) entry which is preliminary data.</text>
</comment>
<evidence type="ECO:0000256" key="1">
    <source>
        <dbReference type="PROSITE-ProRule" id="PRU00285"/>
    </source>
</evidence>
<dbReference type="CDD" id="cd06464">
    <property type="entry name" value="ACD_sHsps-like"/>
    <property type="match status" value="1"/>
</dbReference>
<organism evidence="4 5">
    <name type="scientific">Ziziphus jujuba var. spinosa</name>
    <dbReference type="NCBI Taxonomy" id="714518"/>
    <lineage>
        <taxon>Eukaryota</taxon>
        <taxon>Viridiplantae</taxon>
        <taxon>Streptophyta</taxon>
        <taxon>Embryophyta</taxon>
        <taxon>Tracheophyta</taxon>
        <taxon>Spermatophyta</taxon>
        <taxon>Magnoliopsida</taxon>
        <taxon>eudicotyledons</taxon>
        <taxon>Gunneridae</taxon>
        <taxon>Pentapetalae</taxon>
        <taxon>rosids</taxon>
        <taxon>fabids</taxon>
        <taxon>Rosales</taxon>
        <taxon>Rhamnaceae</taxon>
        <taxon>Paliureae</taxon>
        <taxon>Ziziphus</taxon>
    </lineage>
</organism>
<dbReference type="InterPro" id="IPR039321">
    <property type="entry name" value="IDM2/3-like"/>
</dbReference>
<evidence type="ECO:0000313" key="4">
    <source>
        <dbReference type="EMBL" id="KAH7543094.1"/>
    </source>
</evidence>
<protein>
    <recommendedName>
        <fullName evidence="3">SHSP domain-containing protein</fullName>
    </recommendedName>
</protein>
<dbReference type="PANTHER" id="PTHR34661:SF3">
    <property type="entry name" value="INCREASED DNA METHYLATION 2"/>
    <property type="match status" value="1"/>
</dbReference>
<feature type="region of interest" description="Disordered" evidence="2">
    <location>
        <begin position="18"/>
        <end position="42"/>
    </location>
</feature>
<feature type="domain" description="SHSP" evidence="3">
    <location>
        <begin position="328"/>
        <end position="444"/>
    </location>
</feature>